<name>S9QQK4_9RHOB</name>
<dbReference type="InterPro" id="IPR036390">
    <property type="entry name" value="WH_DNA-bd_sf"/>
</dbReference>
<dbReference type="AlphaFoldDB" id="S9QQK4"/>
<dbReference type="GO" id="GO:0003700">
    <property type="term" value="F:DNA-binding transcription factor activity"/>
    <property type="evidence" value="ECO:0007669"/>
    <property type="project" value="InterPro"/>
</dbReference>
<accession>S9QQK4</accession>
<dbReference type="RefSeq" id="WP_020040340.1">
    <property type="nucleotide sequence ID" value="NZ_KE557274.1"/>
</dbReference>
<dbReference type="PROSITE" id="PS50931">
    <property type="entry name" value="HTH_LYSR"/>
    <property type="match status" value="1"/>
</dbReference>
<dbReference type="Proteomes" id="UP000015347">
    <property type="component" value="Unassembled WGS sequence"/>
</dbReference>
<keyword evidence="4" id="KW-0804">Transcription</keyword>
<keyword evidence="3" id="KW-0238">DNA-binding</keyword>
<dbReference type="Pfam" id="PF00126">
    <property type="entry name" value="HTH_1"/>
    <property type="match status" value="1"/>
</dbReference>
<dbReference type="STRING" id="1123237.Salmuc_02275"/>
<comment type="similarity">
    <text evidence="1">Belongs to the LysR transcriptional regulatory family.</text>
</comment>
<evidence type="ECO:0000313" key="6">
    <source>
        <dbReference type="EMBL" id="EPX83666.1"/>
    </source>
</evidence>
<dbReference type="PANTHER" id="PTHR30346:SF9">
    <property type="entry name" value="LYSR FAMILY TRANSCRIPTIONAL REGULATOR"/>
    <property type="match status" value="1"/>
</dbReference>
<dbReference type="GO" id="GO:0032993">
    <property type="term" value="C:protein-DNA complex"/>
    <property type="evidence" value="ECO:0007669"/>
    <property type="project" value="TreeGrafter"/>
</dbReference>
<sequence>MNNWDDLRFLVALSKTGTMTAAARMLGTNTATVSRRIDRLSEELGMPAFVKTSEGWRPSESISSLIQLAQTFDGQLQSTLNSQAADLDRGMVTLSLGCLPIVRSQILVPGLSRRADMLDGLRITFADRIFKEGLGENDLVVHAIRPEQGRIVARKVGVIAMRLYGFADGVEDGDWAALGEAHDQAQMMAVATAFFERPPRLRVDNIMALYEMMKITRLPGPLPEIVARRDPELVPLQPDDDAILSECWLYYHESRRADPGMRCAVDWIVQCFEDAGCAPATS</sequence>
<dbReference type="InterPro" id="IPR036388">
    <property type="entry name" value="WH-like_DNA-bd_sf"/>
</dbReference>
<evidence type="ECO:0000256" key="4">
    <source>
        <dbReference type="ARBA" id="ARBA00023163"/>
    </source>
</evidence>
<keyword evidence="7" id="KW-1185">Reference proteome</keyword>
<dbReference type="OrthoDB" id="7768317at2"/>
<evidence type="ECO:0000256" key="3">
    <source>
        <dbReference type="ARBA" id="ARBA00023125"/>
    </source>
</evidence>
<dbReference type="GO" id="GO:0003677">
    <property type="term" value="F:DNA binding"/>
    <property type="evidence" value="ECO:0007669"/>
    <property type="project" value="UniProtKB-KW"/>
</dbReference>
<keyword evidence="2" id="KW-0805">Transcription regulation</keyword>
<dbReference type="SUPFAM" id="SSF53850">
    <property type="entry name" value="Periplasmic binding protein-like II"/>
    <property type="match status" value="1"/>
</dbReference>
<evidence type="ECO:0000313" key="7">
    <source>
        <dbReference type="Proteomes" id="UP000015347"/>
    </source>
</evidence>
<dbReference type="SUPFAM" id="SSF46785">
    <property type="entry name" value="Winged helix' DNA-binding domain"/>
    <property type="match status" value="1"/>
</dbReference>
<dbReference type="HOGENOM" id="CLU_039613_2_1_5"/>
<dbReference type="eggNOG" id="COG0583">
    <property type="taxonomic scope" value="Bacteria"/>
</dbReference>
<protein>
    <recommendedName>
        <fullName evidence="5">HTH lysR-type domain-containing protein</fullName>
    </recommendedName>
</protein>
<dbReference type="PANTHER" id="PTHR30346">
    <property type="entry name" value="TRANSCRIPTIONAL DUAL REGULATOR HCAR-RELATED"/>
    <property type="match status" value="1"/>
</dbReference>
<dbReference type="EMBL" id="APVH01000015">
    <property type="protein sequence ID" value="EPX83666.1"/>
    <property type="molecule type" value="Genomic_DNA"/>
</dbReference>
<gene>
    <name evidence="6" type="ORF">Salmuc_02275</name>
</gene>
<evidence type="ECO:0000259" key="5">
    <source>
        <dbReference type="PROSITE" id="PS50931"/>
    </source>
</evidence>
<dbReference type="InterPro" id="IPR000847">
    <property type="entry name" value="LysR_HTH_N"/>
</dbReference>
<proteinExistence type="inferred from homology"/>
<evidence type="ECO:0000256" key="1">
    <source>
        <dbReference type="ARBA" id="ARBA00009437"/>
    </source>
</evidence>
<dbReference type="Gene3D" id="1.10.10.10">
    <property type="entry name" value="Winged helix-like DNA-binding domain superfamily/Winged helix DNA-binding domain"/>
    <property type="match status" value="1"/>
</dbReference>
<comment type="caution">
    <text evidence="6">The sequence shown here is derived from an EMBL/GenBank/DDBJ whole genome shotgun (WGS) entry which is preliminary data.</text>
</comment>
<reference evidence="7" key="1">
    <citation type="journal article" date="2014" name="Stand. Genomic Sci.">
        <title>Genome sequence of the exopolysaccharide-producing Salipiger mucosus type strain (DSM 16094(T)), a moderately halophilic member of the Roseobacter clade.</title>
        <authorList>
            <person name="Riedel T."/>
            <person name="Spring S."/>
            <person name="Fiebig A."/>
            <person name="Petersen J."/>
            <person name="Kyrpides N.C."/>
            <person name="Goker M."/>
            <person name="Klenk H.P."/>
        </authorList>
    </citation>
    <scope>NUCLEOTIDE SEQUENCE [LARGE SCALE GENOMIC DNA]</scope>
    <source>
        <strain evidence="7">DSM 16094</strain>
    </source>
</reference>
<feature type="domain" description="HTH lysR-type" evidence="5">
    <location>
        <begin position="1"/>
        <end position="59"/>
    </location>
</feature>
<organism evidence="6 7">
    <name type="scientific">Salipiger mucosus DSM 16094</name>
    <dbReference type="NCBI Taxonomy" id="1123237"/>
    <lineage>
        <taxon>Bacteria</taxon>
        <taxon>Pseudomonadati</taxon>
        <taxon>Pseudomonadota</taxon>
        <taxon>Alphaproteobacteria</taxon>
        <taxon>Rhodobacterales</taxon>
        <taxon>Roseobacteraceae</taxon>
        <taxon>Salipiger</taxon>
    </lineage>
</organism>
<evidence type="ECO:0000256" key="2">
    <source>
        <dbReference type="ARBA" id="ARBA00023015"/>
    </source>
</evidence>